<dbReference type="InterPro" id="IPR001424">
    <property type="entry name" value="SOD_Cu_Zn_dom"/>
</dbReference>
<dbReference type="InterPro" id="IPR036423">
    <property type="entry name" value="SOD-like_Cu/Zn_dom_sf"/>
</dbReference>
<sequence length="173" mass="17777">MKQWIIAALASCTAAGLHAETLSVPMNMVNQEGVGQSVGTVKIESNEYGLVFRPELKGLEPGIHGFHVHAKGNCGTAEQDGKTVPAGAAGGHWDPQNTGKHGEPWGDGHMGDLPGLTVESDGTASQPVQAPRLKSLGDLKGLALMVHKGGDNHSDHPEPLGGGGARVACGVIE</sequence>
<dbReference type="EC" id="1.15.1.1" evidence="2"/>
<dbReference type="InterPro" id="IPR018152">
    <property type="entry name" value="SOD_Cu/Zn_BS"/>
</dbReference>
<dbReference type="PROSITE" id="PS00332">
    <property type="entry name" value="SOD_CU_ZN_2"/>
    <property type="match status" value="1"/>
</dbReference>
<feature type="domain" description="Superoxide dismutase copper/zinc binding" evidence="5">
    <location>
        <begin position="39"/>
        <end position="172"/>
    </location>
</feature>
<evidence type="ECO:0000259" key="5">
    <source>
        <dbReference type="Pfam" id="PF00080"/>
    </source>
</evidence>
<accession>A0ABR5YY08</accession>
<keyword evidence="2" id="KW-0862">Zinc</keyword>
<keyword evidence="4" id="KW-0732">Signal</keyword>
<dbReference type="SUPFAM" id="SSF49329">
    <property type="entry name" value="Cu,Zn superoxide dismutase-like"/>
    <property type="match status" value="1"/>
</dbReference>
<dbReference type="PANTHER" id="PTHR10003">
    <property type="entry name" value="SUPEROXIDE DISMUTASE CU-ZN -RELATED"/>
    <property type="match status" value="1"/>
</dbReference>
<evidence type="ECO:0000313" key="7">
    <source>
        <dbReference type="Proteomes" id="UP000786387"/>
    </source>
</evidence>
<evidence type="ECO:0000313" key="6">
    <source>
        <dbReference type="EMBL" id="MBA1272809.1"/>
    </source>
</evidence>
<comment type="catalytic activity">
    <reaction evidence="2">
        <text>2 superoxide + 2 H(+) = H2O2 + O2</text>
        <dbReference type="Rhea" id="RHEA:20696"/>
        <dbReference type="ChEBI" id="CHEBI:15378"/>
        <dbReference type="ChEBI" id="CHEBI:15379"/>
        <dbReference type="ChEBI" id="CHEBI:16240"/>
        <dbReference type="ChEBI" id="CHEBI:18421"/>
        <dbReference type="EC" id="1.15.1.1"/>
    </reaction>
</comment>
<comment type="function">
    <text evidence="2">Destroys radicals which are normally produced within the cells and which are toxic to biological systems.</text>
</comment>
<dbReference type="CDD" id="cd00305">
    <property type="entry name" value="Cu-Zn_Superoxide_Dismutase"/>
    <property type="match status" value="1"/>
</dbReference>
<keyword evidence="2" id="KW-0479">Metal-binding</keyword>
<name>A0ABR5YY08_9GAMM</name>
<keyword evidence="2" id="KW-0560">Oxidoreductase</keyword>
<keyword evidence="2" id="KW-0186">Copper</keyword>
<dbReference type="Proteomes" id="UP000786387">
    <property type="component" value="Unassembled WGS sequence"/>
</dbReference>
<feature type="signal peptide" evidence="4">
    <location>
        <begin position="1"/>
        <end position="19"/>
    </location>
</feature>
<evidence type="ECO:0000256" key="4">
    <source>
        <dbReference type="SAM" id="SignalP"/>
    </source>
</evidence>
<comment type="cofactor">
    <cofactor evidence="2">
        <name>Cu cation</name>
        <dbReference type="ChEBI" id="CHEBI:23378"/>
    </cofactor>
    <text evidence="2">Binds 1 copper ion per subunit.</text>
</comment>
<evidence type="ECO:0000256" key="2">
    <source>
        <dbReference type="RuleBase" id="RU000393"/>
    </source>
</evidence>
<feature type="region of interest" description="Disordered" evidence="3">
    <location>
        <begin position="85"/>
        <end position="126"/>
    </location>
</feature>
<dbReference type="NCBIfam" id="NF007628">
    <property type="entry name" value="PRK10290.1"/>
    <property type="match status" value="1"/>
</dbReference>
<organism evidence="6 7">
    <name type="scientific">Stutzerimonas azotifigens</name>
    <dbReference type="NCBI Taxonomy" id="291995"/>
    <lineage>
        <taxon>Bacteria</taxon>
        <taxon>Pseudomonadati</taxon>
        <taxon>Pseudomonadota</taxon>
        <taxon>Gammaproteobacteria</taxon>
        <taxon>Pseudomonadales</taxon>
        <taxon>Pseudomonadaceae</taxon>
        <taxon>Stutzerimonas</taxon>
    </lineage>
</organism>
<proteinExistence type="inferred from homology"/>
<dbReference type="RefSeq" id="WP_181069748.1">
    <property type="nucleotide sequence ID" value="NZ_JAAMRF010000002.1"/>
</dbReference>
<dbReference type="Gene3D" id="2.60.40.200">
    <property type="entry name" value="Superoxide dismutase, copper/zinc binding domain"/>
    <property type="match status" value="1"/>
</dbReference>
<evidence type="ECO:0000256" key="1">
    <source>
        <dbReference type="ARBA" id="ARBA00010457"/>
    </source>
</evidence>
<comment type="similarity">
    <text evidence="1 2">Belongs to the Cu-Zn superoxide dismutase family.</text>
</comment>
<evidence type="ECO:0000256" key="3">
    <source>
        <dbReference type="SAM" id="MobiDB-lite"/>
    </source>
</evidence>
<dbReference type="Pfam" id="PF00080">
    <property type="entry name" value="Sod_Cu"/>
    <property type="match status" value="1"/>
</dbReference>
<protein>
    <recommendedName>
        <fullName evidence="2">Superoxide dismutase [Cu-Zn]</fullName>
        <ecNumber evidence="2">1.15.1.1</ecNumber>
    </recommendedName>
</protein>
<reference evidence="6 7" key="1">
    <citation type="submission" date="2020-02" db="EMBL/GenBank/DDBJ databases">
        <title>Synteny-based analysis reveals conserved mechanism for high triclosan tolerance in Pseudomonas, as well as instances of horizontal transfer.</title>
        <authorList>
            <person name="Mcfarland A.G."/>
            <person name="Bertucci H.K."/>
            <person name="Litmann E."/>
            <person name="Shen J."/>
            <person name="Huttenhower C."/>
            <person name="Hartmann E.M."/>
        </authorList>
    </citation>
    <scope>NUCLEOTIDE SEQUENCE [LARGE SCALE GENOMIC DNA]</scope>
    <source>
        <strain evidence="6 7">115A1</strain>
    </source>
</reference>
<comment type="caution">
    <text evidence="6">The sequence shown here is derived from an EMBL/GenBank/DDBJ whole genome shotgun (WGS) entry which is preliminary data.</text>
</comment>
<feature type="chain" id="PRO_5047090924" description="Superoxide dismutase [Cu-Zn]" evidence="4">
    <location>
        <begin position="20"/>
        <end position="173"/>
    </location>
</feature>
<keyword evidence="7" id="KW-1185">Reference proteome</keyword>
<dbReference type="InterPro" id="IPR024134">
    <property type="entry name" value="SOD_Cu/Zn_/chaperone"/>
</dbReference>
<comment type="cofactor">
    <cofactor evidence="2">
        <name>Zn(2+)</name>
        <dbReference type="ChEBI" id="CHEBI:29105"/>
    </cofactor>
    <text evidence="2">Binds 1 zinc ion per subunit.</text>
</comment>
<feature type="compositionally biased region" description="Basic and acidic residues" evidence="3">
    <location>
        <begin position="100"/>
        <end position="110"/>
    </location>
</feature>
<gene>
    <name evidence="6" type="ORF">G7026_05540</name>
</gene>
<dbReference type="EMBL" id="JAAMRF010000002">
    <property type="protein sequence ID" value="MBA1272809.1"/>
    <property type="molecule type" value="Genomic_DNA"/>
</dbReference>